<dbReference type="PATRIC" id="fig|452.5.peg.704"/>
<proteinExistence type="inferred from homology"/>
<evidence type="ECO:0000256" key="10">
    <source>
        <dbReference type="ARBA" id="ARBA00035633"/>
    </source>
</evidence>
<evidence type="ECO:0000256" key="20">
    <source>
        <dbReference type="RuleBase" id="RU004516"/>
    </source>
</evidence>
<dbReference type="GO" id="GO:0004084">
    <property type="term" value="F:branched-chain-amino-acid transaminase activity"/>
    <property type="evidence" value="ECO:0007669"/>
    <property type="project" value="UniProtKB-EC"/>
</dbReference>
<comment type="catalytic activity">
    <reaction evidence="13">
        <text>L-isoleucine + 2-oxoglutarate = (S)-3-methyl-2-oxopentanoate + L-glutamate</text>
        <dbReference type="Rhea" id="RHEA:24801"/>
        <dbReference type="ChEBI" id="CHEBI:16810"/>
        <dbReference type="ChEBI" id="CHEBI:29985"/>
        <dbReference type="ChEBI" id="CHEBI:35146"/>
        <dbReference type="ChEBI" id="CHEBI:58045"/>
        <dbReference type="EC" id="2.6.1.42"/>
    </reaction>
</comment>
<dbReference type="GO" id="GO:0046656">
    <property type="term" value="P:folic acid biosynthetic process"/>
    <property type="evidence" value="ECO:0007669"/>
    <property type="project" value="UniProtKB-KW"/>
</dbReference>
<evidence type="ECO:0000256" key="9">
    <source>
        <dbReference type="ARBA" id="ARBA00022909"/>
    </source>
</evidence>
<dbReference type="EMBL" id="LNYX01000006">
    <property type="protein sequence ID" value="KTD65569.1"/>
    <property type="molecule type" value="Genomic_DNA"/>
</dbReference>
<evidence type="ECO:0000256" key="17">
    <source>
        <dbReference type="ARBA" id="ARBA00069174"/>
    </source>
</evidence>
<dbReference type="Pfam" id="PF01063">
    <property type="entry name" value="Aminotran_4"/>
    <property type="match status" value="1"/>
</dbReference>
<dbReference type="GO" id="GO:0008696">
    <property type="term" value="F:4-amino-4-deoxychorismate lyase activity"/>
    <property type="evidence" value="ECO:0007669"/>
    <property type="project" value="UniProtKB-EC"/>
</dbReference>
<dbReference type="InterPro" id="IPR036038">
    <property type="entry name" value="Aminotransferase-like"/>
</dbReference>
<comment type="cofactor">
    <cofactor evidence="1 20">
        <name>pyridoxal 5'-phosphate</name>
        <dbReference type="ChEBI" id="CHEBI:597326"/>
    </cofactor>
</comment>
<name>A0A0W0Z8Z7_LEGSP</name>
<comment type="caution">
    <text evidence="21">The sequence shown here is derived from an EMBL/GenBank/DDBJ whole genome shotgun (WGS) entry which is preliminary data.</text>
</comment>
<keyword evidence="9" id="KW-0289">Folate biosynthesis</keyword>
<evidence type="ECO:0000256" key="6">
    <source>
        <dbReference type="ARBA" id="ARBA00009320"/>
    </source>
</evidence>
<dbReference type="InterPro" id="IPR018300">
    <property type="entry name" value="Aminotrans_IV_CS"/>
</dbReference>
<sequence length="277" mass="30513">MIVPIVIHAGAEVAVFPGDDRILLGEGLFETLRVVEGKPCYPRHHWFRLMQSADMLGIDVDLPYCEWVTHLEHSLRKANLETGGVKVLLGAGSAPRGLLTKGEQPRLVLTPFSCAVNTKPIRLISAPWLRDAANPVYRHKSVNYLEAIMARRYAETAGADDALFFNLENTAMETTIANLFLISGDTLYTPSLSSGVLPGIIRGRILELGKEQGIACLETELTKNQLEQADALFLCNALQGIRAVQSWDGFTYNTSHPLAATVTELLSKDTCHERDSR</sequence>
<evidence type="ECO:0000256" key="15">
    <source>
        <dbReference type="ARBA" id="ARBA00049529"/>
    </source>
</evidence>
<evidence type="ECO:0000256" key="5">
    <source>
        <dbReference type="ARBA" id="ARBA00005072"/>
    </source>
</evidence>
<comment type="pathway">
    <text evidence="4">Amino-acid biosynthesis; L-valine biosynthesis; L-valine from pyruvate: step 4/4.</text>
</comment>
<evidence type="ECO:0000256" key="19">
    <source>
        <dbReference type="RuleBase" id="RU004106"/>
    </source>
</evidence>
<dbReference type="GO" id="GO:0008652">
    <property type="term" value="P:amino acid biosynthetic process"/>
    <property type="evidence" value="ECO:0007669"/>
    <property type="project" value="UniProtKB-ARBA"/>
</dbReference>
<dbReference type="STRING" id="452.Lspi_0643"/>
<dbReference type="OrthoDB" id="9805628at2"/>
<evidence type="ECO:0000256" key="14">
    <source>
        <dbReference type="ARBA" id="ARBA00049229"/>
    </source>
</evidence>
<evidence type="ECO:0000256" key="2">
    <source>
        <dbReference type="ARBA" id="ARBA00003109"/>
    </source>
</evidence>
<keyword evidence="8 20" id="KW-0663">Pyridoxal phosphate</keyword>
<protein>
    <recommendedName>
        <fullName evidence="17">Aminodeoxychorismate lyase</fullName>
        <ecNumber evidence="7">2.6.1.42</ecNumber>
        <ecNumber evidence="11">4.1.3.38</ecNumber>
    </recommendedName>
    <alternativeName>
        <fullName evidence="18">4-amino-4-deoxychorismate lyase</fullName>
    </alternativeName>
</protein>
<evidence type="ECO:0000256" key="13">
    <source>
        <dbReference type="ARBA" id="ARBA00048798"/>
    </source>
</evidence>
<dbReference type="FunFam" id="3.20.10.10:FF:000002">
    <property type="entry name" value="D-alanine aminotransferase"/>
    <property type="match status" value="1"/>
</dbReference>
<comment type="function">
    <text evidence="2">Acts on leucine, isoleucine and valine.</text>
</comment>
<dbReference type="Gene3D" id="3.20.10.10">
    <property type="entry name" value="D-amino Acid Aminotransferase, subunit A, domain 2"/>
    <property type="match status" value="1"/>
</dbReference>
<dbReference type="InterPro" id="IPR001544">
    <property type="entry name" value="Aminotrans_IV"/>
</dbReference>
<dbReference type="EC" id="4.1.3.38" evidence="11"/>
<evidence type="ECO:0000256" key="4">
    <source>
        <dbReference type="ARBA" id="ARBA00004931"/>
    </source>
</evidence>
<dbReference type="PANTHER" id="PTHR42743:SF11">
    <property type="entry name" value="AMINODEOXYCHORISMATE LYASE"/>
    <property type="match status" value="1"/>
</dbReference>
<dbReference type="PROSITE" id="PS00770">
    <property type="entry name" value="AA_TRANSFER_CLASS_4"/>
    <property type="match status" value="1"/>
</dbReference>
<comment type="pathway">
    <text evidence="5">Amino-acid biosynthesis; L-leucine biosynthesis; L-leucine from 3-methyl-2-oxobutanoate: step 4/4.</text>
</comment>
<comment type="function">
    <text evidence="16">Involved in the biosynthesis of p-aminobenzoate (PABA), a precursor of tetrahydrofolate. Converts 4-amino-4-deoxychorismate into 4-aminobenzoate (PABA) and pyruvate.</text>
</comment>
<evidence type="ECO:0000256" key="16">
    <source>
        <dbReference type="ARBA" id="ARBA00054027"/>
    </source>
</evidence>
<dbReference type="InterPro" id="IPR043131">
    <property type="entry name" value="BCAT-like_N"/>
</dbReference>
<comment type="pathway">
    <text evidence="10">Cofactor biosynthesis; tetrahydrofolate biosynthesis; 4-aminobenzoate from chorismate: step 2/2.</text>
</comment>
<comment type="catalytic activity">
    <reaction evidence="15">
        <text>4-amino-4-deoxychorismate = 4-aminobenzoate + pyruvate + H(+)</text>
        <dbReference type="Rhea" id="RHEA:16201"/>
        <dbReference type="ChEBI" id="CHEBI:15361"/>
        <dbReference type="ChEBI" id="CHEBI:15378"/>
        <dbReference type="ChEBI" id="CHEBI:17836"/>
        <dbReference type="ChEBI" id="CHEBI:58406"/>
        <dbReference type="EC" id="4.1.3.38"/>
    </reaction>
</comment>
<evidence type="ECO:0000256" key="7">
    <source>
        <dbReference type="ARBA" id="ARBA00013053"/>
    </source>
</evidence>
<evidence type="ECO:0000256" key="1">
    <source>
        <dbReference type="ARBA" id="ARBA00001933"/>
    </source>
</evidence>
<dbReference type="SUPFAM" id="SSF56752">
    <property type="entry name" value="D-aminoacid aminotransferase-like PLP-dependent enzymes"/>
    <property type="match status" value="1"/>
</dbReference>
<evidence type="ECO:0000256" key="3">
    <source>
        <dbReference type="ARBA" id="ARBA00004824"/>
    </source>
</evidence>
<keyword evidence="22" id="KW-1185">Reference proteome</keyword>
<dbReference type="PANTHER" id="PTHR42743">
    <property type="entry name" value="AMINO-ACID AMINOTRANSFERASE"/>
    <property type="match status" value="1"/>
</dbReference>
<comment type="pathway">
    <text evidence="3">Amino-acid biosynthesis; L-isoleucine biosynthesis; L-isoleucine from 2-oxobutanoate: step 4/4.</text>
</comment>
<evidence type="ECO:0000256" key="18">
    <source>
        <dbReference type="ARBA" id="ARBA00080135"/>
    </source>
</evidence>
<dbReference type="Proteomes" id="UP000054877">
    <property type="component" value="Unassembled WGS sequence"/>
</dbReference>
<keyword evidence="21" id="KW-0456">Lyase</keyword>
<dbReference type="Gene3D" id="3.30.470.10">
    <property type="match status" value="1"/>
</dbReference>
<comment type="catalytic activity">
    <reaction evidence="12">
        <text>L-valine + 2-oxoglutarate = 3-methyl-2-oxobutanoate + L-glutamate</text>
        <dbReference type="Rhea" id="RHEA:24813"/>
        <dbReference type="ChEBI" id="CHEBI:11851"/>
        <dbReference type="ChEBI" id="CHEBI:16810"/>
        <dbReference type="ChEBI" id="CHEBI:29985"/>
        <dbReference type="ChEBI" id="CHEBI:57762"/>
        <dbReference type="EC" id="2.6.1.42"/>
    </reaction>
</comment>
<evidence type="ECO:0000256" key="11">
    <source>
        <dbReference type="ARBA" id="ARBA00035676"/>
    </source>
</evidence>
<evidence type="ECO:0000256" key="12">
    <source>
        <dbReference type="ARBA" id="ARBA00048212"/>
    </source>
</evidence>
<gene>
    <name evidence="21" type="ORF">Lspi_0643</name>
</gene>
<reference evidence="21 22" key="1">
    <citation type="submission" date="2015-11" db="EMBL/GenBank/DDBJ databases">
        <title>Genomic analysis of 38 Legionella species identifies large and diverse effector repertoires.</title>
        <authorList>
            <person name="Burstein D."/>
            <person name="Amaro F."/>
            <person name="Zusman T."/>
            <person name="Lifshitz Z."/>
            <person name="Cohen O."/>
            <person name="Gilbert J.A."/>
            <person name="Pupko T."/>
            <person name="Shuman H.A."/>
            <person name="Segal G."/>
        </authorList>
    </citation>
    <scope>NUCLEOTIDE SEQUENCE [LARGE SCALE GENOMIC DNA]</scope>
    <source>
        <strain evidence="21 22">Mt.St.Helens-9</strain>
    </source>
</reference>
<evidence type="ECO:0000313" key="22">
    <source>
        <dbReference type="Proteomes" id="UP000054877"/>
    </source>
</evidence>
<dbReference type="InterPro" id="IPR050571">
    <property type="entry name" value="Class-IV_PLP-Dep_Aminotrnsfr"/>
</dbReference>
<accession>A0A0W0Z8Z7</accession>
<dbReference type="EC" id="2.6.1.42" evidence="7"/>
<evidence type="ECO:0000256" key="8">
    <source>
        <dbReference type="ARBA" id="ARBA00022898"/>
    </source>
</evidence>
<comment type="similarity">
    <text evidence="6 19">Belongs to the class-IV pyridoxal-phosphate-dependent aminotransferase family.</text>
</comment>
<comment type="catalytic activity">
    <reaction evidence="14">
        <text>L-leucine + 2-oxoglutarate = 4-methyl-2-oxopentanoate + L-glutamate</text>
        <dbReference type="Rhea" id="RHEA:18321"/>
        <dbReference type="ChEBI" id="CHEBI:16810"/>
        <dbReference type="ChEBI" id="CHEBI:17865"/>
        <dbReference type="ChEBI" id="CHEBI:29985"/>
        <dbReference type="ChEBI" id="CHEBI:57427"/>
        <dbReference type="EC" id="2.6.1.42"/>
    </reaction>
</comment>
<organism evidence="21 22">
    <name type="scientific">Legionella spiritensis</name>
    <dbReference type="NCBI Taxonomy" id="452"/>
    <lineage>
        <taxon>Bacteria</taxon>
        <taxon>Pseudomonadati</taxon>
        <taxon>Pseudomonadota</taxon>
        <taxon>Gammaproteobacteria</taxon>
        <taxon>Legionellales</taxon>
        <taxon>Legionellaceae</taxon>
        <taxon>Legionella</taxon>
    </lineage>
</organism>
<dbReference type="InterPro" id="IPR043132">
    <property type="entry name" value="BCAT-like_C"/>
</dbReference>
<dbReference type="RefSeq" id="WP_058482585.1">
    <property type="nucleotide sequence ID" value="NZ_CAAAII010000009.1"/>
</dbReference>
<dbReference type="AlphaFoldDB" id="A0A0W0Z8Z7"/>
<evidence type="ECO:0000313" key="21">
    <source>
        <dbReference type="EMBL" id="KTD65569.1"/>
    </source>
</evidence>